<dbReference type="Gene3D" id="1.10.287.110">
    <property type="entry name" value="DnaJ domain"/>
    <property type="match status" value="1"/>
</dbReference>
<dbReference type="PANTHER" id="PTHR23172">
    <property type="entry name" value="AUXILIN/CYCLIN G-ASSOCIATED KINASE-RELATED"/>
    <property type="match status" value="1"/>
</dbReference>
<dbReference type="STRING" id="72664.V4MDZ3"/>
<feature type="compositionally biased region" description="Basic and acidic residues" evidence="2">
    <location>
        <begin position="335"/>
        <end position="346"/>
    </location>
</feature>
<feature type="region of interest" description="Disordered" evidence="2">
    <location>
        <begin position="878"/>
        <end position="1179"/>
    </location>
</feature>
<dbReference type="FunFam" id="1.10.287.110:FF:000009">
    <property type="entry name" value="Auxilin-related protein 1"/>
    <property type="match status" value="1"/>
</dbReference>
<dbReference type="KEGG" id="eus:EUTSA_v10024218mg"/>
<feature type="region of interest" description="Disordered" evidence="2">
    <location>
        <begin position="1"/>
        <end position="28"/>
    </location>
</feature>
<feature type="compositionally biased region" description="Pro residues" evidence="2">
    <location>
        <begin position="267"/>
        <end position="277"/>
    </location>
</feature>
<gene>
    <name evidence="4" type="ORF">EUTSA_v10024218mg</name>
</gene>
<dbReference type="Gramene" id="ESQ53447">
    <property type="protein sequence ID" value="ESQ53447"/>
    <property type="gene ID" value="EUTSA_v10024218mg"/>
</dbReference>
<feature type="compositionally biased region" description="Polar residues" evidence="2">
    <location>
        <begin position="1034"/>
        <end position="1062"/>
    </location>
</feature>
<reference evidence="4 5" key="1">
    <citation type="journal article" date="2013" name="Front. Plant Sci.">
        <title>The Reference Genome of the Halophytic Plant Eutrema salsugineum.</title>
        <authorList>
            <person name="Yang R."/>
            <person name="Jarvis D.E."/>
            <person name="Chen H."/>
            <person name="Beilstein M.A."/>
            <person name="Grimwood J."/>
            <person name="Jenkins J."/>
            <person name="Shu S."/>
            <person name="Prochnik S."/>
            <person name="Xin M."/>
            <person name="Ma C."/>
            <person name="Schmutz J."/>
            <person name="Wing R.A."/>
            <person name="Mitchell-Olds T."/>
            <person name="Schumaker K.S."/>
            <person name="Wang X."/>
        </authorList>
    </citation>
    <scope>NUCLEOTIDE SEQUENCE [LARGE SCALE GENOMIC DNA]</scope>
</reference>
<keyword evidence="1" id="KW-0175">Coiled coil</keyword>
<sequence length="1434" mass="164508">MENLSHSRNPSRSASSLQKKACNGNNGGFSYGSGKTTNIATTYDDVFGGPPRFGAPTLSPRLEDYCEIFAGFNGSSRAAVSSIPVLDLPLVDDRDVYFDVRSQGFDYREVFGGFNDLDLAPSYEELFLQRSTVGDCDSSDDAWTPEEVESFSGKSPSFSNGRDSYDSIDGCTEFNISYNKASQISDTNISSGGVIRVADLGAIPGYTVAVDEMVSASGTTKLNNKESGPSSVGRGKYAQEYYSGVTSFPSEPFVTVSEIGLKTHPTGIPPPSRPPPMLKSEFRSSASNSRTTGSEGSVEGSSPPFFDVEVDARSAAVKEAMVKAEAKLKSAKHLFERKRDGEEKSSHTAGLPGLERNIGVARTSLRDKYGSKSRSSQGSANSDGNDEWEEATQFVDLVRTEQPRNADENSGGKGDSFPLNAGFFDQKLTQEANLGWEKQRRRAKGDREDHEAKTLPKHPGTRKATSRHKRHEDRLAEKAPEEPKDEKNLLRPEENKPLIEKPAKQRKELHCEEKTKRIQNHQSDRRAHRKAAEKNQDCVFDWEQNARKLREALGLADNESTLEISLEIKGNGKTLGMRGETDETKLNEALRRMEEETRSKEARVKEETDSREREAFEKAENEKKIKAALEQEEKLKVAREKEENERRAAEAREKAEQERKMKAQEEYELRLKEAFEKEEKNRRMREAREKAEQERKMKEHEEYELRLKEAFEKEEKNRRMREAHEKAEHERKLERKIKEAREKEEKERRIKEASEKAELERRLKETLEQEEKERRIKEIQEREENERRAKEVLEQAENERKLKEALEQKEKEKRVKEALENEKNEKKLKEAVEQKEKERRVKEAFEKEENEKKLKEAIELEEKEKRLIEAFERAEIERSLQEDLEQEEMGMRLQEAKEREERERKQRENQEHQENEMKQHEFAREERDKRERDACEMEKPCETTNKGHGEKCSKESLSDTSEEDGRVDNHESVNKRGEEEEGPSQREESWSEEACPWKVFEKNLKDASQSEGTNDLDAESGIFERNEEEPQLGENGSYNQLSGELGEESTSVTDNVQGGKLNQKSKKFESTIDASVLKGDGGLKERSDDENVRNAGVGRDQRNPEESKCANKAPSQERGSTQAGSNQDAKLERPLPSRVSVQREKEAERLKRERDSEMERLRKMEEEREREREREKDRMAFDQRALADARERLEKACAEARERSLPDKVSMEARLRAERAAVERATAEARERAAEKAAFDARERMERSVSEKQFQSSGFFGERMERSVSDKQFQNSASFGASRYQNSPGADGESPQRYTSRLERHRRTADRVAKALAEKNMRDLVAQREQAERLRVAETLDADVKRWSSGKEGNIRALLSTLQYILGPESGWQPLPLTEVITSAAVKRAYRKATLCVHPDKLQQRGANIHQKYICEKVFDLLKEAWNRFNSEER</sequence>
<dbReference type="GO" id="GO:0072318">
    <property type="term" value="P:clathrin coat disassembly"/>
    <property type="evidence" value="ECO:0007669"/>
    <property type="project" value="TreeGrafter"/>
</dbReference>
<protein>
    <recommendedName>
        <fullName evidence="3">J domain-containing protein</fullName>
    </recommendedName>
</protein>
<feature type="region of interest" description="Disordered" evidence="2">
    <location>
        <begin position="678"/>
        <end position="852"/>
    </location>
</feature>
<dbReference type="OMA" id="DSGWHPI"/>
<feature type="domain" description="J" evidence="3">
    <location>
        <begin position="1370"/>
        <end position="1434"/>
    </location>
</feature>
<feature type="compositionally biased region" description="Basic and acidic residues" evidence="2">
    <location>
        <begin position="472"/>
        <end position="536"/>
    </location>
</feature>
<feature type="region of interest" description="Disordered" evidence="2">
    <location>
        <begin position="262"/>
        <end position="305"/>
    </location>
</feature>
<feature type="compositionally biased region" description="Basic and acidic residues" evidence="2">
    <location>
        <begin position="1081"/>
        <end position="1092"/>
    </location>
</feature>
<name>V4MDZ3_EUTSA</name>
<feature type="compositionally biased region" description="Basic and acidic residues" evidence="2">
    <location>
        <begin position="445"/>
        <end position="454"/>
    </location>
</feature>
<dbReference type="eggNOG" id="KOG0431">
    <property type="taxonomic scope" value="Eukaryota"/>
</dbReference>
<evidence type="ECO:0000256" key="2">
    <source>
        <dbReference type="SAM" id="MobiDB-lite"/>
    </source>
</evidence>
<dbReference type="GO" id="GO:0030276">
    <property type="term" value="F:clathrin binding"/>
    <property type="evidence" value="ECO:0007669"/>
    <property type="project" value="TreeGrafter"/>
</dbReference>
<feature type="compositionally biased region" description="Polar residues" evidence="2">
    <location>
        <begin position="372"/>
        <end position="383"/>
    </location>
</feature>
<feature type="compositionally biased region" description="Basic and acidic residues" evidence="2">
    <location>
        <begin position="894"/>
        <end position="989"/>
    </location>
</feature>
<feature type="compositionally biased region" description="Polar residues" evidence="2">
    <location>
        <begin position="1113"/>
        <end position="1128"/>
    </location>
</feature>
<accession>V4MDZ3</accession>
<proteinExistence type="predicted"/>
<feature type="compositionally biased region" description="Basic residues" evidence="2">
    <location>
        <begin position="455"/>
        <end position="471"/>
    </location>
</feature>
<feature type="compositionally biased region" description="Basic and acidic residues" evidence="2">
    <location>
        <begin position="398"/>
        <end position="407"/>
    </location>
</feature>
<organism evidence="4 5">
    <name type="scientific">Eutrema salsugineum</name>
    <name type="common">Saltwater cress</name>
    <name type="synonym">Sisymbrium salsugineum</name>
    <dbReference type="NCBI Taxonomy" id="72664"/>
    <lineage>
        <taxon>Eukaryota</taxon>
        <taxon>Viridiplantae</taxon>
        <taxon>Streptophyta</taxon>
        <taxon>Embryophyta</taxon>
        <taxon>Tracheophyta</taxon>
        <taxon>Spermatophyta</taxon>
        <taxon>Magnoliopsida</taxon>
        <taxon>eudicotyledons</taxon>
        <taxon>Gunneridae</taxon>
        <taxon>Pentapetalae</taxon>
        <taxon>rosids</taxon>
        <taxon>malvids</taxon>
        <taxon>Brassicales</taxon>
        <taxon>Brassicaceae</taxon>
        <taxon>Eutremeae</taxon>
        <taxon>Eutrema</taxon>
    </lineage>
</organism>
<feature type="region of interest" description="Disordered" evidence="2">
    <location>
        <begin position="1280"/>
        <end position="1308"/>
    </location>
</feature>
<feature type="compositionally biased region" description="Basic and acidic residues" evidence="2">
    <location>
        <begin position="1129"/>
        <end position="1179"/>
    </location>
</feature>
<evidence type="ECO:0000313" key="4">
    <source>
        <dbReference type="EMBL" id="ESQ53447.1"/>
    </source>
</evidence>
<evidence type="ECO:0000256" key="1">
    <source>
        <dbReference type="ARBA" id="ARBA00023054"/>
    </source>
</evidence>
<dbReference type="PANTHER" id="PTHR23172:SF87">
    <property type="entry name" value="CHAPERONE DNAJ-DOMAIN SUPERFAMILY PROTEIN"/>
    <property type="match status" value="1"/>
</dbReference>
<dbReference type="SUPFAM" id="SSF46565">
    <property type="entry name" value="Chaperone J-domain"/>
    <property type="match status" value="1"/>
</dbReference>
<dbReference type="InterPro" id="IPR001623">
    <property type="entry name" value="DnaJ_domain"/>
</dbReference>
<feature type="region of interest" description="Disordered" evidence="2">
    <location>
        <begin position="335"/>
        <end position="539"/>
    </location>
</feature>
<evidence type="ECO:0000313" key="5">
    <source>
        <dbReference type="Proteomes" id="UP000030689"/>
    </source>
</evidence>
<dbReference type="GO" id="GO:0072583">
    <property type="term" value="P:clathrin-dependent endocytosis"/>
    <property type="evidence" value="ECO:0007669"/>
    <property type="project" value="TreeGrafter"/>
</dbReference>
<feature type="region of interest" description="Disordered" evidence="2">
    <location>
        <begin position="591"/>
        <end position="660"/>
    </location>
</feature>
<feature type="compositionally biased region" description="Low complexity" evidence="2">
    <location>
        <begin position="1"/>
        <end position="16"/>
    </location>
</feature>
<dbReference type="Proteomes" id="UP000030689">
    <property type="component" value="Unassembled WGS sequence"/>
</dbReference>
<feature type="compositionally biased region" description="Low complexity" evidence="2">
    <location>
        <begin position="289"/>
        <end position="302"/>
    </location>
</feature>
<dbReference type="InterPro" id="IPR036869">
    <property type="entry name" value="J_dom_sf"/>
</dbReference>
<dbReference type="GO" id="GO:0031982">
    <property type="term" value="C:vesicle"/>
    <property type="evidence" value="ECO:0007669"/>
    <property type="project" value="TreeGrafter"/>
</dbReference>
<keyword evidence="5" id="KW-1185">Reference proteome</keyword>
<dbReference type="EMBL" id="KI517384">
    <property type="protein sequence ID" value="ESQ53447.1"/>
    <property type="molecule type" value="Genomic_DNA"/>
</dbReference>
<dbReference type="PROSITE" id="PS50076">
    <property type="entry name" value="DNAJ_2"/>
    <property type="match status" value="1"/>
</dbReference>
<feature type="compositionally biased region" description="Basic and acidic residues" evidence="2">
    <location>
        <begin position="1099"/>
        <end position="1109"/>
    </location>
</feature>
<evidence type="ECO:0000259" key="3">
    <source>
        <dbReference type="PROSITE" id="PS50076"/>
    </source>
</evidence>
<dbReference type="GO" id="GO:0005737">
    <property type="term" value="C:cytoplasm"/>
    <property type="evidence" value="ECO:0007669"/>
    <property type="project" value="TreeGrafter"/>
</dbReference>